<dbReference type="STRING" id="229920.ADM99_08310"/>
<evidence type="ECO:0000256" key="1">
    <source>
        <dbReference type="ARBA" id="ARBA00008542"/>
    </source>
</evidence>
<dbReference type="OrthoDB" id="9800516at2"/>
<evidence type="ECO:0000313" key="3">
    <source>
        <dbReference type="EMBL" id="KPL72414.1"/>
    </source>
</evidence>
<proteinExistence type="inferred from homology"/>
<comment type="caution">
    <text evidence="3">The sequence shown here is derived from an EMBL/GenBank/DDBJ whole genome shotgun (WGS) entry which is preliminary data.</text>
</comment>
<dbReference type="Gene3D" id="3.40.50.880">
    <property type="match status" value="1"/>
</dbReference>
<reference evidence="3 4" key="1">
    <citation type="submission" date="2015-07" db="EMBL/GenBank/DDBJ databases">
        <title>Genome sequence of Leptolinea tardivitalis DSM 16556.</title>
        <authorList>
            <person name="Hemp J."/>
            <person name="Ward L.M."/>
            <person name="Pace L.A."/>
            <person name="Fischer W.W."/>
        </authorList>
    </citation>
    <scope>NUCLEOTIDE SEQUENCE [LARGE SCALE GENOMIC DNA]</scope>
    <source>
        <strain evidence="3 4">YMTK-2</strain>
    </source>
</reference>
<dbReference type="InterPro" id="IPR002818">
    <property type="entry name" value="DJ-1/PfpI"/>
</dbReference>
<dbReference type="RefSeq" id="WP_062423073.1">
    <property type="nucleotide sequence ID" value="NZ_BBYA01000012.1"/>
</dbReference>
<keyword evidence="4" id="KW-1185">Reference proteome</keyword>
<organism evidence="3 4">
    <name type="scientific">Leptolinea tardivitalis</name>
    <dbReference type="NCBI Taxonomy" id="229920"/>
    <lineage>
        <taxon>Bacteria</taxon>
        <taxon>Bacillati</taxon>
        <taxon>Chloroflexota</taxon>
        <taxon>Anaerolineae</taxon>
        <taxon>Anaerolineales</taxon>
        <taxon>Anaerolineaceae</taxon>
        <taxon>Leptolinea</taxon>
    </lineage>
</organism>
<dbReference type="Proteomes" id="UP000050430">
    <property type="component" value="Unassembled WGS sequence"/>
</dbReference>
<dbReference type="PANTHER" id="PTHR42733">
    <property type="entry name" value="DJ-1 PROTEIN"/>
    <property type="match status" value="1"/>
</dbReference>
<dbReference type="PATRIC" id="fig|229920.5.peg.753"/>
<dbReference type="InterPro" id="IPR029062">
    <property type="entry name" value="Class_I_gatase-like"/>
</dbReference>
<sequence length="180" mass="19666">MELDGLHILFLVGPGFEDLEFWVPLMRLQEAGADVVVAGIVGGETYRGKNNLSATADIGFDDVDSSEYDGLVIPGGWAPDKIRRYASVKRFVADFYHQDKIIGMICHAGLVGISAGIISGLQATGSEGIKDDMENAGAIWKNLPAFRCRNIVWGRVVADIPDFCRELVSALYEFKQNQGK</sequence>
<keyword evidence="3" id="KW-0315">Glutamine amidotransferase</keyword>
<dbReference type="InterPro" id="IPR006286">
    <property type="entry name" value="C56_PfpI-like"/>
</dbReference>
<dbReference type="EMBL" id="LGCK01000008">
    <property type="protein sequence ID" value="KPL72414.1"/>
    <property type="molecule type" value="Genomic_DNA"/>
</dbReference>
<gene>
    <name evidence="3" type="ORF">ADM99_08310</name>
</gene>
<accession>A0A0P6XRZ2</accession>
<dbReference type="GO" id="GO:0016740">
    <property type="term" value="F:transferase activity"/>
    <property type="evidence" value="ECO:0007669"/>
    <property type="project" value="UniProtKB-KW"/>
</dbReference>
<dbReference type="SUPFAM" id="SSF52317">
    <property type="entry name" value="Class I glutamine amidotransferase-like"/>
    <property type="match status" value="1"/>
</dbReference>
<comment type="similarity">
    <text evidence="1">Belongs to the peptidase C56 family.</text>
</comment>
<dbReference type="Pfam" id="PF01965">
    <property type="entry name" value="DJ-1_PfpI"/>
    <property type="match status" value="1"/>
</dbReference>
<keyword evidence="3" id="KW-0808">Transferase</keyword>
<feature type="domain" description="DJ-1/PfpI" evidence="2">
    <location>
        <begin position="8"/>
        <end position="169"/>
    </location>
</feature>
<dbReference type="PANTHER" id="PTHR42733:SF13">
    <property type="entry name" value="DJ-1_PFPI DOMAIN-CONTAINING PROTEIN"/>
    <property type="match status" value="1"/>
</dbReference>
<dbReference type="CDD" id="cd03134">
    <property type="entry name" value="GATase1_PfpI_like"/>
    <property type="match status" value="1"/>
</dbReference>
<dbReference type="PROSITE" id="PS51276">
    <property type="entry name" value="PEPTIDASE_C56_PFPI"/>
    <property type="match status" value="1"/>
</dbReference>
<name>A0A0P6XRZ2_9CHLR</name>
<protein>
    <submittedName>
        <fullName evidence="3">Glutamine amidotransferase</fullName>
    </submittedName>
</protein>
<dbReference type="AlphaFoldDB" id="A0A0P6XRZ2"/>
<evidence type="ECO:0000313" key="4">
    <source>
        <dbReference type="Proteomes" id="UP000050430"/>
    </source>
</evidence>
<evidence type="ECO:0000259" key="2">
    <source>
        <dbReference type="Pfam" id="PF01965"/>
    </source>
</evidence>